<evidence type="ECO:0000313" key="3">
    <source>
        <dbReference type="Proteomes" id="UP000762676"/>
    </source>
</evidence>
<dbReference type="SMART" id="SM01100">
    <property type="entry name" value="CRAL_TRIO_N"/>
    <property type="match status" value="1"/>
</dbReference>
<dbReference type="EMBL" id="BMAT01006695">
    <property type="protein sequence ID" value="GFS18234.1"/>
    <property type="molecule type" value="Genomic_DNA"/>
</dbReference>
<dbReference type="Gene3D" id="1.10.8.20">
    <property type="entry name" value="N-terminal domain of phosphatidylinositol transfer protein sec14p"/>
    <property type="match status" value="1"/>
</dbReference>
<dbReference type="PANTHER" id="PTHR10174:SF130">
    <property type="entry name" value="ALPHA-TOCOPHEROL TRANSFER PROTEIN-LIKE"/>
    <property type="match status" value="1"/>
</dbReference>
<name>A0AAV4J8B2_9GAST</name>
<protein>
    <submittedName>
        <fullName evidence="2">Alpha-tocopherol transfer protein-like</fullName>
    </submittedName>
</protein>
<dbReference type="Pfam" id="PF03765">
    <property type="entry name" value="CRAL_TRIO_N"/>
    <property type="match status" value="1"/>
</dbReference>
<accession>A0AAV4J8B2</accession>
<dbReference type="GO" id="GO:1902936">
    <property type="term" value="F:phosphatidylinositol bisphosphate binding"/>
    <property type="evidence" value="ECO:0007669"/>
    <property type="project" value="TreeGrafter"/>
</dbReference>
<feature type="domain" description="CRAL/TRIO N-terminal" evidence="1">
    <location>
        <begin position="50"/>
        <end position="75"/>
    </location>
</feature>
<comment type="caution">
    <text evidence="2">The sequence shown here is derived from an EMBL/GenBank/DDBJ whole genome shotgun (WGS) entry which is preliminary data.</text>
</comment>
<dbReference type="AlphaFoldDB" id="A0AAV4J8B2"/>
<keyword evidence="3" id="KW-1185">Reference proteome</keyword>
<dbReference type="Pfam" id="PF00650">
    <property type="entry name" value="CRAL_TRIO"/>
    <property type="match status" value="1"/>
</dbReference>
<dbReference type="Gene3D" id="3.40.525.10">
    <property type="entry name" value="CRAL-TRIO lipid binding domain"/>
    <property type="match status" value="1"/>
</dbReference>
<gene>
    <name evidence="2" type="ORF">ElyMa_003258900</name>
</gene>
<evidence type="ECO:0000259" key="1">
    <source>
        <dbReference type="SMART" id="SM01100"/>
    </source>
</evidence>
<dbReference type="PRINTS" id="PR00180">
    <property type="entry name" value="CRETINALDHBP"/>
</dbReference>
<dbReference type="Proteomes" id="UP000762676">
    <property type="component" value="Unassembled WGS sequence"/>
</dbReference>
<proteinExistence type="predicted"/>
<dbReference type="InterPro" id="IPR011074">
    <property type="entry name" value="CRAL/TRIO_N_dom"/>
</dbReference>
<dbReference type="InterPro" id="IPR036273">
    <property type="entry name" value="CRAL/TRIO_N_dom_sf"/>
</dbReference>
<dbReference type="SUPFAM" id="SSF52087">
    <property type="entry name" value="CRAL/TRIO domain"/>
    <property type="match status" value="1"/>
</dbReference>
<dbReference type="SUPFAM" id="SSF46938">
    <property type="entry name" value="CRAL/TRIO N-terminal domain"/>
    <property type="match status" value="1"/>
</dbReference>
<organism evidence="2 3">
    <name type="scientific">Elysia marginata</name>
    <dbReference type="NCBI Taxonomy" id="1093978"/>
    <lineage>
        <taxon>Eukaryota</taxon>
        <taxon>Metazoa</taxon>
        <taxon>Spiralia</taxon>
        <taxon>Lophotrochozoa</taxon>
        <taxon>Mollusca</taxon>
        <taxon>Gastropoda</taxon>
        <taxon>Heterobranchia</taxon>
        <taxon>Euthyneura</taxon>
        <taxon>Panpulmonata</taxon>
        <taxon>Sacoglossa</taxon>
        <taxon>Placobranchoidea</taxon>
        <taxon>Plakobranchidae</taxon>
        <taxon>Elysia</taxon>
    </lineage>
</organism>
<sequence>MAKKDPCTLTGDILEKAKKELNEDPETRLIEVKNLSKRLDKVSGLKSRQDYPFLVKFLRARKFEQERAFELIKNYYEVRQTQKDIFDDLKPSRVKHIIDAGVIEVLNGRDAEGAALVVIRPGRWDPDRYPIQDVPKTLFLVLNFLCEKEDIQVHGVHIINNMEGLTMKHASHIGPSVAKTFAGVIQIRMNGSNFETLHAEINPEILPKDLGGQQELYSNKAWVEEFLASEQAFVDDNKYGYVNMDVKKEKKDKSENADMAGLGGTFKKLDI</sequence>
<dbReference type="GO" id="GO:0016020">
    <property type="term" value="C:membrane"/>
    <property type="evidence" value="ECO:0007669"/>
    <property type="project" value="TreeGrafter"/>
</dbReference>
<dbReference type="PANTHER" id="PTHR10174">
    <property type="entry name" value="ALPHA-TOCOPHEROL TRANSFER PROTEIN-RELATED"/>
    <property type="match status" value="1"/>
</dbReference>
<dbReference type="CDD" id="cd00170">
    <property type="entry name" value="SEC14"/>
    <property type="match status" value="1"/>
</dbReference>
<dbReference type="InterPro" id="IPR036865">
    <property type="entry name" value="CRAL-TRIO_dom_sf"/>
</dbReference>
<evidence type="ECO:0000313" key="2">
    <source>
        <dbReference type="EMBL" id="GFS18234.1"/>
    </source>
</evidence>
<reference evidence="2 3" key="1">
    <citation type="journal article" date="2021" name="Elife">
        <title>Chloroplast acquisition without the gene transfer in kleptoplastic sea slugs, Plakobranchus ocellatus.</title>
        <authorList>
            <person name="Maeda T."/>
            <person name="Takahashi S."/>
            <person name="Yoshida T."/>
            <person name="Shimamura S."/>
            <person name="Takaki Y."/>
            <person name="Nagai Y."/>
            <person name="Toyoda A."/>
            <person name="Suzuki Y."/>
            <person name="Arimoto A."/>
            <person name="Ishii H."/>
            <person name="Satoh N."/>
            <person name="Nishiyama T."/>
            <person name="Hasebe M."/>
            <person name="Maruyama T."/>
            <person name="Minagawa J."/>
            <person name="Obokata J."/>
            <person name="Shigenobu S."/>
        </authorList>
    </citation>
    <scope>NUCLEOTIDE SEQUENCE [LARGE SCALE GENOMIC DNA]</scope>
</reference>
<dbReference type="InterPro" id="IPR001251">
    <property type="entry name" value="CRAL-TRIO_dom"/>
</dbReference>